<organism evidence="1 2">
    <name type="scientific">Hymenobacter algoricola</name>
    <dbReference type="NCBI Taxonomy" id="486267"/>
    <lineage>
        <taxon>Bacteria</taxon>
        <taxon>Pseudomonadati</taxon>
        <taxon>Bacteroidota</taxon>
        <taxon>Cytophagia</taxon>
        <taxon>Cytophagales</taxon>
        <taxon>Hymenobacteraceae</taxon>
        <taxon>Hymenobacter</taxon>
    </lineage>
</organism>
<evidence type="ECO:0000313" key="1">
    <source>
        <dbReference type="EMBL" id="GAA3940755.1"/>
    </source>
</evidence>
<proteinExistence type="predicted"/>
<dbReference type="RefSeq" id="WP_345114518.1">
    <property type="nucleotide sequence ID" value="NZ_BAABDH010000041.1"/>
</dbReference>
<keyword evidence="2" id="KW-1185">Reference proteome</keyword>
<protein>
    <submittedName>
        <fullName evidence="1">Uncharacterized protein</fullName>
    </submittedName>
</protein>
<evidence type="ECO:0000313" key="2">
    <source>
        <dbReference type="Proteomes" id="UP001499909"/>
    </source>
</evidence>
<dbReference type="EMBL" id="BAABDH010000041">
    <property type="protein sequence ID" value="GAA3940755.1"/>
    <property type="molecule type" value="Genomic_DNA"/>
</dbReference>
<sequence length="76" mass="8150">MDTQTAAPSIRSLMPEGFLKKLADLTGCRQRATLSGVVTYEATASKYWPAVEALARETNPAGFAQWQAAQAEHAPA</sequence>
<accession>A0ABP7N9S7</accession>
<dbReference type="Proteomes" id="UP001499909">
    <property type="component" value="Unassembled WGS sequence"/>
</dbReference>
<comment type="caution">
    <text evidence="1">The sequence shown here is derived from an EMBL/GenBank/DDBJ whole genome shotgun (WGS) entry which is preliminary data.</text>
</comment>
<name>A0ABP7N9S7_9BACT</name>
<gene>
    <name evidence="1" type="ORF">GCM10022406_25910</name>
</gene>
<reference evidence="2" key="1">
    <citation type="journal article" date="2019" name="Int. J. Syst. Evol. Microbiol.">
        <title>The Global Catalogue of Microorganisms (GCM) 10K type strain sequencing project: providing services to taxonomists for standard genome sequencing and annotation.</title>
        <authorList>
            <consortium name="The Broad Institute Genomics Platform"/>
            <consortium name="The Broad Institute Genome Sequencing Center for Infectious Disease"/>
            <person name="Wu L."/>
            <person name="Ma J."/>
        </authorList>
    </citation>
    <scope>NUCLEOTIDE SEQUENCE [LARGE SCALE GENOMIC DNA]</scope>
    <source>
        <strain evidence="2">JCM 17214</strain>
    </source>
</reference>